<dbReference type="InterPro" id="IPR003593">
    <property type="entry name" value="AAA+_ATPase"/>
</dbReference>
<feature type="domain" description="ABC transporter" evidence="9">
    <location>
        <begin position="13"/>
        <end position="249"/>
    </location>
</feature>
<evidence type="ECO:0000256" key="7">
    <source>
        <dbReference type="ARBA" id="ARBA00022967"/>
    </source>
</evidence>
<keyword evidence="4" id="KW-0677">Repeat</keyword>
<dbReference type="PROSITE" id="PS00211">
    <property type="entry name" value="ABC_TRANSPORTER_1"/>
    <property type="match status" value="1"/>
</dbReference>
<evidence type="ECO:0000256" key="6">
    <source>
        <dbReference type="ARBA" id="ARBA00022840"/>
    </source>
</evidence>
<dbReference type="AlphaFoldDB" id="A0AAJ2HIS7"/>
<organism evidence="10 11">
    <name type="scientific">Microbacterium aurantiacum</name>
    <dbReference type="NCBI Taxonomy" id="162393"/>
    <lineage>
        <taxon>Bacteria</taxon>
        <taxon>Bacillati</taxon>
        <taxon>Actinomycetota</taxon>
        <taxon>Actinomycetes</taxon>
        <taxon>Micrococcales</taxon>
        <taxon>Microbacteriaceae</taxon>
        <taxon>Microbacterium</taxon>
    </lineage>
</organism>
<sequence>MSGSSTAGTEPLLVARDIRKQYGGVIALDGVSLTLHAGEVHCLAGENGSGKSTLIKIMSGVEVQSAGTITVDGRPRAAQNPRDAMQEGIDVIFQDLALFPNLTVAENIAITSVLARRKRTVSLSAMRTRAAAIVSELGIDLDIDAYVEDLTIADRQLTAICRSLAKRARVIFMDEPTTALTRREVDNLLVVVERLRAGGAAIVFVSHKLDEVLAVSQRVTVLRNGSLVAEGDAADFTPESISRAMTGRDLAELTPTDTVRSEGRPALSVQALTLGGAFEAIDLDVHPGEILGLTGLLGSGRTEIAEAIMGLAPADSGTVTVGARTQAVRSIRDALDLGLGYVPGDRLSQGLFIERSISDNMIVGTIAEQTKAGFISRQKVDREVSEGIAGLTIKAASAQAPVSSLSGGNQQRVVLARELARRPVVLLLNSPTVGVDVGSKEGILEALQARAAEGMAIVIISDDVSELVSVCHRVVFIKRGRVGRSLTGSAITVDDITKELAA</sequence>
<keyword evidence="1" id="KW-0813">Transport</keyword>
<dbReference type="Pfam" id="PF00005">
    <property type="entry name" value="ABC_tran"/>
    <property type="match status" value="2"/>
</dbReference>
<dbReference type="GO" id="GO:0016887">
    <property type="term" value="F:ATP hydrolysis activity"/>
    <property type="evidence" value="ECO:0007669"/>
    <property type="project" value="InterPro"/>
</dbReference>
<dbReference type="RefSeq" id="WP_310891097.1">
    <property type="nucleotide sequence ID" value="NZ_BAAAGR010000001.1"/>
</dbReference>
<evidence type="ECO:0000256" key="1">
    <source>
        <dbReference type="ARBA" id="ARBA00022448"/>
    </source>
</evidence>
<evidence type="ECO:0000256" key="3">
    <source>
        <dbReference type="ARBA" id="ARBA00022597"/>
    </source>
</evidence>
<comment type="caution">
    <text evidence="10">The sequence shown here is derived from an EMBL/GenBank/DDBJ whole genome shotgun (WGS) entry which is preliminary data.</text>
</comment>
<gene>
    <name evidence="10" type="ORF">KZC50_06610</name>
</gene>
<evidence type="ECO:0000259" key="9">
    <source>
        <dbReference type="PROSITE" id="PS50893"/>
    </source>
</evidence>
<evidence type="ECO:0000256" key="8">
    <source>
        <dbReference type="ARBA" id="ARBA00023136"/>
    </source>
</evidence>
<feature type="domain" description="ABC transporter" evidence="9">
    <location>
        <begin position="253"/>
        <end position="502"/>
    </location>
</feature>
<keyword evidence="8" id="KW-0472">Membrane</keyword>
<dbReference type="InterPro" id="IPR050107">
    <property type="entry name" value="ABC_carbohydrate_import_ATPase"/>
</dbReference>
<keyword evidence="5" id="KW-0547">Nucleotide-binding</keyword>
<dbReference type="CDD" id="cd03216">
    <property type="entry name" value="ABC_Carb_Monos_I"/>
    <property type="match status" value="1"/>
</dbReference>
<dbReference type="GO" id="GO:0005524">
    <property type="term" value="F:ATP binding"/>
    <property type="evidence" value="ECO:0007669"/>
    <property type="project" value="UniProtKB-KW"/>
</dbReference>
<evidence type="ECO:0000313" key="10">
    <source>
        <dbReference type="EMBL" id="MDS0245285.1"/>
    </source>
</evidence>
<dbReference type="PROSITE" id="PS50893">
    <property type="entry name" value="ABC_TRANSPORTER_2"/>
    <property type="match status" value="2"/>
</dbReference>
<dbReference type="PANTHER" id="PTHR43790">
    <property type="entry name" value="CARBOHYDRATE TRANSPORT ATP-BINDING PROTEIN MG119-RELATED"/>
    <property type="match status" value="1"/>
</dbReference>
<dbReference type="GeneID" id="301457887"/>
<proteinExistence type="predicted"/>
<evidence type="ECO:0000256" key="5">
    <source>
        <dbReference type="ARBA" id="ARBA00022741"/>
    </source>
</evidence>
<dbReference type="EMBL" id="JAHWXH010000001">
    <property type="protein sequence ID" value="MDS0245285.1"/>
    <property type="molecule type" value="Genomic_DNA"/>
</dbReference>
<name>A0AAJ2HIS7_9MICO</name>
<dbReference type="InterPro" id="IPR017871">
    <property type="entry name" value="ABC_transporter-like_CS"/>
</dbReference>
<evidence type="ECO:0000256" key="4">
    <source>
        <dbReference type="ARBA" id="ARBA00022737"/>
    </source>
</evidence>
<dbReference type="Gene3D" id="3.40.50.300">
    <property type="entry name" value="P-loop containing nucleotide triphosphate hydrolases"/>
    <property type="match status" value="2"/>
</dbReference>
<dbReference type="SMART" id="SM00382">
    <property type="entry name" value="AAA"/>
    <property type="match status" value="2"/>
</dbReference>
<dbReference type="Proteomes" id="UP001183582">
    <property type="component" value="Unassembled WGS sequence"/>
</dbReference>
<dbReference type="InterPro" id="IPR003439">
    <property type="entry name" value="ABC_transporter-like_ATP-bd"/>
</dbReference>
<dbReference type="PANTHER" id="PTHR43790:SF1">
    <property type="entry name" value="XYLOSE IMPORT ATP-BINDING PROTEIN XYLG"/>
    <property type="match status" value="1"/>
</dbReference>
<evidence type="ECO:0000313" key="11">
    <source>
        <dbReference type="Proteomes" id="UP001183582"/>
    </source>
</evidence>
<keyword evidence="3" id="KW-0762">Sugar transport</keyword>
<accession>A0AAJ2HIS7</accession>
<dbReference type="CDD" id="cd03215">
    <property type="entry name" value="ABC_Carb_Monos_II"/>
    <property type="match status" value="1"/>
</dbReference>
<keyword evidence="2" id="KW-1003">Cell membrane</keyword>
<dbReference type="SUPFAM" id="SSF52540">
    <property type="entry name" value="P-loop containing nucleoside triphosphate hydrolases"/>
    <property type="match status" value="2"/>
</dbReference>
<dbReference type="InterPro" id="IPR027417">
    <property type="entry name" value="P-loop_NTPase"/>
</dbReference>
<protein>
    <submittedName>
        <fullName evidence="10">Sugar ABC transporter ATP-binding protein</fullName>
    </submittedName>
</protein>
<keyword evidence="6 10" id="KW-0067">ATP-binding</keyword>
<keyword evidence="7" id="KW-1278">Translocase</keyword>
<reference evidence="10 11" key="1">
    <citation type="submission" date="2021-06" db="EMBL/GenBank/DDBJ databases">
        <title>Genome-based taxonomic framework of Microbacterium strains isolated from marine environment, the description of four new species and reclassification of four preexisting species.</title>
        <authorList>
            <person name="Lee S.D."/>
            <person name="Kim S.-M."/>
            <person name="Byeon Y.-S."/>
            <person name="Yang H.L."/>
            <person name="Kim I.S."/>
        </authorList>
    </citation>
    <scope>NUCLEOTIDE SEQUENCE [LARGE SCALE GENOMIC DNA]</scope>
    <source>
        <strain evidence="10 11">KACC 20514</strain>
    </source>
</reference>
<evidence type="ECO:0000256" key="2">
    <source>
        <dbReference type="ARBA" id="ARBA00022475"/>
    </source>
</evidence>